<name>A0ACC1IMS9_9FUNG</name>
<reference evidence="1" key="1">
    <citation type="submission" date="2022-07" db="EMBL/GenBank/DDBJ databases">
        <title>Phylogenomic reconstructions and comparative analyses of Kickxellomycotina fungi.</title>
        <authorList>
            <person name="Reynolds N.K."/>
            <person name="Stajich J.E."/>
            <person name="Barry K."/>
            <person name="Grigoriev I.V."/>
            <person name="Crous P."/>
            <person name="Smith M.E."/>
        </authorList>
    </citation>
    <scope>NUCLEOTIDE SEQUENCE</scope>
    <source>
        <strain evidence="1">Benny 63K</strain>
    </source>
</reference>
<gene>
    <name evidence="1" type="ORF">LPJ66_003080</name>
</gene>
<organism evidence="1 2">
    <name type="scientific">Kickxella alabastrina</name>
    <dbReference type="NCBI Taxonomy" id="61397"/>
    <lineage>
        <taxon>Eukaryota</taxon>
        <taxon>Fungi</taxon>
        <taxon>Fungi incertae sedis</taxon>
        <taxon>Zoopagomycota</taxon>
        <taxon>Kickxellomycotina</taxon>
        <taxon>Kickxellomycetes</taxon>
        <taxon>Kickxellales</taxon>
        <taxon>Kickxellaceae</taxon>
        <taxon>Kickxella</taxon>
    </lineage>
</organism>
<proteinExistence type="predicted"/>
<evidence type="ECO:0000313" key="1">
    <source>
        <dbReference type="EMBL" id="KAJ1897907.1"/>
    </source>
</evidence>
<evidence type="ECO:0000313" key="2">
    <source>
        <dbReference type="Proteomes" id="UP001150581"/>
    </source>
</evidence>
<accession>A0ACC1IMS9</accession>
<protein>
    <submittedName>
        <fullName evidence="1">Uncharacterized protein</fullName>
    </submittedName>
</protein>
<dbReference type="Proteomes" id="UP001150581">
    <property type="component" value="Unassembled WGS sequence"/>
</dbReference>
<comment type="caution">
    <text evidence="1">The sequence shown here is derived from an EMBL/GenBank/DDBJ whole genome shotgun (WGS) entry which is preliminary data.</text>
</comment>
<dbReference type="EMBL" id="JANBPG010000286">
    <property type="protein sequence ID" value="KAJ1897907.1"/>
    <property type="molecule type" value="Genomic_DNA"/>
</dbReference>
<sequence>MIGNPVNLVQKHGGNLRVSKSTPRNKPAVTGIQRDNFYKIFARYTTFDNGKLHLNYQYVKTNILNMIDWNGLLHYIRGYHLDDPHFDMVVIHYLEQKTANFKTKYGYGLLLFLIKLYKAEEGASSIQQINNRVMNTRIKYSLPFTNLHETGYLINYSNIRGKSKLPEKGISATFVGIKTNLCKKNLIIIKALLRFSIDRDIFLSQSSIDNEDIDEPLLEVEKWMIAMTRQHGQNMVTYLDECSSTLVSSFLIELCTRGLSNEADEFSSMPNFDMTCSVLKCMTDIVTNLPDNISKQDVFVKVYNDAKDNLYMLNKETRQSTYGKSSNLSSSSDTKSFEWLMEQINMQPKHCPPPSRSHSSAQDNFFFDIVNPFLSEPKPSYYSHIM</sequence>
<keyword evidence="2" id="KW-1185">Reference proteome</keyword>